<dbReference type="OrthoDB" id="1938239at2"/>
<evidence type="ECO:0000313" key="1">
    <source>
        <dbReference type="EMBL" id="OPJ62526.1"/>
    </source>
</evidence>
<reference evidence="1 2" key="1">
    <citation type="submission" date="2017-03" db="EMBL/GenBank/DDBJ databases">
        <title>Genome sequence of Clostridium oryzae DSM 28571.</title>
        <authorList>
            <person name="Poehlein A."/>
            <person name="Daniel R."/>
        </authorList>
    </citation>
    <scope>NUCLEOTIDE SEQUENCE [LARGE SCALE GENOMIC DNA]</scope>
    <source>
        <strain evidence="1 2">DSM 28571</strain>
    </source>
</reference>
<evidence type="ECO:0000313" key="2">
    <source>
        <dbReference type="Proteomes" id="UP000190080"/>
    </source>
</evidence>
<sequence>MKLVKSKIAIIFLVLFMIAVVPLTVKADEKMYGVLINRNSEYFLITDTKEYKLDYKGTEDISTLVGEVVSFPSSGQTNDSVETDSLVKEESSKISVSSSYTNVKIISIDDKYYYQHDSKNIEVTSKVDLNDYVNKYCDFIVEQTKYQFDNGTRTIVIPEQQIINIKEGSPYDYSYKSVTLKGRVKITANNSYVQVGDKQYKVFFNSSSIAKKYKTYNKRYVTITGKQKYKKDLRNNSTTKLNEVYSSKYKLTYKIHYKSVKATGFVSNNLKIGKYTLAKSASKYKSFIIKLKGKVAVTDNGVKITTSKVVKPTSVTKISTTNLKVFSHLSSLRARNKTFARAKALHYGSAHNSCVYFSSQALREVGVRIPTSTCVTNKFASKLRRMGWKKVTNYKKLTPGSICFTKDPWGGNGKPTHAYIFMGWVKKGNYTEAYVCDNQAGDYKGKVLHIRNISKKSKHKGQYKDAFGFAMVSPKTYGYLY</sequence>
<dbReference type="Proteomes" id="UP000190080">
    <property type="component" value="Unassembled WGS sequence"/>
</dbReference>
<organism evidence="1 2">
    <name type="scientific">Clostridium oryzae</name>
    <dbReference type="NCBI Taxonomy" id="1450648"/>
    <lineage>
        <taxon>Bacteria</taxon>
        <taxon>Bacillati</taxon>
        <taxon>Bacillota</taxon>
        <taxon>Clostridia</taxon>
        <taxon>Eubacteriales</taxon>
        <taxon>Clostridiaceae</taxon>
        <taxon>Clostridium</taxon>
    </lineage>
</organism>
<dbReference type="STRING" id="1450648.CLORY_16560"/>
<dbReference type="EMBL" id="MZGV01000014">
    <property type="protein sequence ID" value="OPJ62526.1"/>
    <property type="molecule type" value="Genomic_DNA"/>
</dbReference>
<dbReference type="RefSeq" id="WP_079423187.1">
    <property type="nucleotide sequence ID" value="NZ_MZGV01000014.1"/>
</dbReference>
<proteinExistence type="predicted"/>
<protein>
    <submittedName>
        <fullName evidence="1">Uncharacterized protein</fullName>
    </submittedName>
</protein>
<accession>A0A1V4IRG7</accession>
<comment type="caution">
    <text evidence="1">The sequence shown here is derived from an EMBL/GenBank/DDBJ whole genome shotgun (WGS) entry which is preliminary data.</text>
</comment>
<keyword evidence="2" id="KW-1185">Reference proteome</keyword>
<dbReference type="AlphaFoldDB" id="A0A1V4IRG7"/>
<name>A0A1V4IRG7_9CLOT</name>
<gene>
    <name evidence="1" type="ORF">CLORY_16560</name>
</gene>